<evidence type="ECO:0000256" key="4">
    <source>
        <dbReference type="ARBA" id="ARBA00022741"/>
    </source>
</evidence>
<comment type="catalytic activity">
    <reaction evidence="6 7">
        <text>cytidine(34) in tRNA(Ile2) + L-lysine + ATP = lysidine(34) in tRNA(Ile2) + AMP + diphosphate + H(+)</text>
        <dbReference type="Rhea" id="RHEA:43744"/>
        <dbReference type="Rhea" id="RHEA-COMP:10625"/>
        <dbReference type="Rhea" id="RHEA-COMP:10670"/>
        <dbReference type="ChEBI" id="CHEBI:15378"/>
        <dbReference type="ChEBI" id="CHEBI:30616"/>
        <dbReference type="ChEBI" id="CHEBI:32551"/>
        <dbReference type="ChEBI" id="CHEBI:33019"/>
        <dbReference type="ChEBI" id="CHEBI:82748"/>
        <dbReference type="ChEBI" id="CHEBI:83665"/>
        <dbReference type="ChEBI" id="CHEBI:456215"/>
        <dbReference type="EC" id="6.3.4.19"/>
    </reaction>
</comment>
<evidence type="ECO:0000259" key="8">
    <source>
        <dbReference type="Pfam" id="PF01171"/>
    </source>
</evidence>
<dbReference type="SUPFAM" id="SSF82829">
    <property type="entry name" value="MesJ substrate recognition domain-like"/>
    <property type="match status" value="1"/>
</dbReference>
<dbReference type="NCBIfam" id="TIGR02432">
    <property type="entry name" value="lysidine_TilS_N"/>
    <property type="match status" value="1"/>
</dbReference>
<sequence>MVELQKKSDQSFNFEDNQNKLNQDFDTSICKYFFDSNIDSVIKDLSSKGIRKIGIAFSGGKDSVVLAIQSKYIATRYGIEVHLIHVHHGLYAEADEWVQRNLKFAERFGFLIHILYVNVPTDTNKGVEAAARQARYKAITDKCKELGIGHVFTGHHIDDQSETILIRLLRGTGILGIKGIPPKSEIYGIKFHRPWLNSTPTYNILELIGHESIKDPSNFDSKYARGAVRNMFDASIASHFPLWQKNVARFAQVCVEVDELTRDLAILDAESVGLTFNQKDDMGKEVASLDLQLFRSLPTRRQINLIRYIFKELNVLNPTHSKTTEIIRQLNGVHQMGTDRNLNILHENLVIKLCKGMVVFNKVKGN</sequence>
<dbReference type="Pfam" id="PF01171">
    <property type="entry name" value="ATP_bind_3"/>
    <property type="match status" value="1"/>
</dbReference>
<evidence type="ECO:0000256" key="3">
    <source>
        <dbReference type="ARBA" id="ARBA00022694"/>
    </source>
</evidence>
<gene>
    <name evidence="7" type="primary">tilS</name>
    <name evidence="10" type="ordered locus">TEQUI_1200</name>
</gene>
<dbReference type="CDD" id="cd01992">
    <property type="entry name" value="TilS_N"/>
    <property type="match status" value="1"/>
</dbReference>
<organism evidence="10 11">
    <name type="scientific">Taylorella equigenitalis (strain MCE9)</name>
    <dbReference type="NCBI Taxonomy" id="937774"/>
    <lineage>
        <taxon>Bacteria</taxon>
        <taxon>Pseudomonadati</taxon>
        <taxon>Pseudomonadota</taxon>
        <taxon>Betaproteobacteria</taxon>
        <taxon>Burkholderiales</taxon>
        <taxon>Alcaligenaceae</taxon>
        <taxon>Taylorella</taxon>
    </lineage>
</organism>
<comment type="function">
    <text evidence="7">Ligates lysine onto the cytidine present at position 34 of the AUA codon-specific tRNA(Ile) that contains the anticodon CAU, in an ATP-dependent manner. Cytidine is converted to lysidine, thus changing the amino acid specificity of the tRNA from methionine to isoleucine.</text>
</comment>
<reference evidence="10 11" key="1">
    <citation type="journal article" date="2011" name="J. Bacteriol.">
        <title>Genome sequence of Taylorella equigenitalis MCE9, the causative agent of contagious equine metritis.</title>
        <authorList>
            <person name="Hebert L."/>
            <person name="Moumen B."/>
            <person name="Duquesne F."/>
            <person name="Breuil M.F."/>
            <person name="Laugier C."/>
            <person name="Batto J.M."/>
            <person name="Renault P."/>
            <person name="Petry S."/>
        </authorList>
    </citation>
    <scope>NUCLEOTIDE SEQUENCE [LARGE SCALE GENOMIC DNA]</scope>
    <source>
        <strain evidence="10 11">MCE9</strain>
    </source>
</reference>
<keyword evidence="3 7" id="KW-0819">tRNA processing</keyword>
<dbReference type="Gene3D" id="1.20.59.20">
    <property type="match status" value="1"/>
</dbReference>
<dbReference type="PANTHER" id="PTHR43033:SF1">
    <property type="entry name" value="TRNA(ILE)-LYSIDINE SYNTHASE-RELATED"/>
    <property type="match status" value="1"/>
</dbReference>
<comment type="similarity">
    <text evidence="7">Belongs to the tRNA(Ile)-lysidine synthase family.</text>
</comment>
<dbReference type="HAMAP" id="MF_01161">
    <property type="entry name" value="tRNA_Ile_lys_synt"/>
    <property type="match status" value="1"/>
</dbReference>
<dbReference type="GO" id="GO:0005737">
    <property type="term" value="C:cytoplasm"/>
    <property type="evidence" value="ECO:0007669"/>
    <property type="project" value="UniProtKB-SubCell"/>
</dbReference>
<evidence type="ECO:0000313" key="10">
    <source>
        <dbReference type="EMBL" id="ADU92123.1"/>
    </source>
</evidence>
<dbReference type="AlphaFoldDB" id="A0A654KI48"/>
<keyword evidence="5 7" id="KW-0067">ATP-binding</keyword>
<dbReference type="InterPro" id="IPR012094">
    <property type="entry name" value="tRNA_Ile_lys_synt"/>
</dbReference>
<feature type="domain" description="tRNA(Ile)-lysidine synthase substrate-binding" evidence="9">
    <location>
        <begin position="289"/>
        <end position="330"/>
    </location>
</feature>
<evidence type="ECO:0000256" key="7">
    <source>
        <dbReference type="HAMAP-Rule" id="MF_01161"/>
    </source>
</evidence>
<dbReference type="Pfam" id="PF09179">
    <property type="entry name" value="TilS"/>
    <property type="match status" value="1"/>
</dbReference>
<dbReference type="PANTHER" id="PTHR43033">
    <property type="entry name" value="TRNA(ILE)-LYSIDINE SYNTHASE-RELATED"/>
    <property type="match status" value="1"/>
</dbReference>
<dbReference type="GO" id="GO:0005524">
    <property type="term" value="F:ATP binding"/>
    <property type="evidence" value="ECO:0007669"/>
    <property type="project" value="UniProtKB-UniRule"/>
</dbReference>
<dbReference type="Proteomes" id="UP000007472">
    <property type="component" value="Chromosome"/>
</dbReference>
<protein>
    <recommendedName>
        <fullName evidence="7">tRNA(Ile)-lysidine synthase</fullName>
        <ecNumber evidence="7">6.3.4.19</ecNumber>
    </recommendedName>
    <alternativeName>
        <fullName evidence="7">tRNA(Ile)-2-lysyl-cytidine synthase</fullName>
    </alternativeName>
    <alternativeName>
        <fullName evidence="7">tRNA(Ile)-lysidine synthetase</fullName>
    </alternativeName>
</protein>
<dbReference type="InterPro" id="IPR014729">
    <property type="entry name" value="Rossmann-like_a/b/a_fold"/>
</dbReference>
<comment type="subcellular location">
    <subcellularLocation>
        <location evidence="7">Cytoplasm</location>
    </subcellularLocation>
</comment>
<evidence type="ECO:0000256" key="6">
    <source>
        <dbReference type="ARBA" id="ARBA00048539"/>
    </source>
</evidence>
<comment type="domain">
    <text evidence="7">The N-terminal region contains the highly conserved SGGXDS motif, predicted to be a P-loop motif involved in ATP binding.</text>
</comment>
<keyword evidence="1 7" id="KW-0963">Cytoplasm</keyword>
<keyword evidence="4 7" id="KW-0547">Nucleotide-binding</keyword>
<dbReference type="InterPro" id="IPR015262">
    <property type="entry name" value="tRNA_Ile_lys_synt_subst-bd"/>
</dbReference>
<evidence type="ECO:0000313" key="11">
    <source>
        <dbReference type="Proteomes" id="UP000007472"/>
    </source>
</evidence>
<dbReference type="KEGG" id="teq:TEQUI_1200"/>
<dbReference type="EC" id="6.3.4.19" evidence="7"/>
<dbReference type="InterPro" id="IPR011063">
    <property type="entry name" value="TilS/TtcA_N"/>
</dbReference>
<dbReference type="EMBL" id="CP002456">
    <property type="protein sequence ID" value="ADU92123.1"/>
    <property type="molecule type" value="Genomic_DNA"/>
</dbReference>
<evidence type="ECO:0000256" key="2">
    <source>
        <dbReference type="ARBA" id="ARBA00022598"/>
    </source>
</evidence>
<feature type="domain" description="tRNA(Ile)-lysidine/2-thiocytidine synthase N-terminal" evidence="8">
    <location>
        <begin position="53"/>
        <end position="230"/>
    </location>
</feature>
<dbReference type="InterPro" id="IPR012795">
    <property type="entry name" value="tRNA_Ile_lys_synt_N"/>
</dbReference>
<evidence type="ECO:0000259" key="9">
    <source>
        <dbReference type="Pfam" id="PF09179"/>
    </source>
</evidence>
<dbReference type="SUPFAM" id="SSF52402">
    <property type="entry name" value="Adenine nucleotide alpha hydrolases-like"/>
    <property type="match status" value="1"/>
</dbReference>
<evidence type="ECO:0000256" key="1">
    <source>
        <dbReference type="ARBA" id="ARBA00022490"/>
    </source>
</evidence>
<feature type="binding site" evidence="7">
    <location>
        <begin position="58"/>
        <end position="63"/>
    </location>
    <ligand>
        <name>ATP</name>
        <dbReference type="ChEBI" id="CHEBI:30616"/>
    </ligand>
</feature>
<keyword evidence="2 7" id="KW-0436">Ligase</keyword>
<dbReference type="GO" id="GO:0032267">
    <property type="term" value="F:tRNA(Ile)-lysidine synthase activity"/>
    <property type="evidence" value="ECO:0007669"/>
    <property type="project" value="UniProtKB-EC"/>
</dbReference>
<proteinExistence type="inferred from homology"/>
<accession>A0A654KI48</accession>
<evidence type="ECO:0000256" key="5">
    <source>
        <dbReference type="ARBA" id="ARBA00022840"/>
    </source>
</evidence>
<dbReference type="GO" id="GO:0006400">
    <property type="term" value="P:tRNA modification"/>
    <property type="evidence" value="ECO:0007669"/>
    <property type="project" value="UniProtKB-UniRule"/>
</dbReference>
<dbReference type="Gene3D" id="3.40.50.620">
    <property type="entry name" value="HUPs"/>
    <property type="match status" value="1"/>
</dbReference>
<name>A0A654KI48_TAYEM</name>